<dbReference type="EMBL" id="CP063169">
    <property type="protein sequence ID" value="QOR71180.1"/>
    <property type="molecule type" value="Genomic_DNA"/>
</dbReference>
<sequence>MPTRTPDLCHGVPVEVLPGDNPLAALRDMSPPKELPQVVESSADHGTDELEEAVAAQARHRSSAESHELADAVRAGRPVQIRYCNASGRTSVRLVSEMTVTGSHLLGFCHSKGEERMFRLDQILAANPGISGM</sequence>
<dbReference type="Pfam" id="PF13280">
    <property type="entry name" value="WYL"/>
    <property type="match status" value="1"/>
</dbReference>
<feature type="domain" description="WYL" evidence="1">
    <location>
        <begin position="68"/>
        <end position="126"/>
    </location>
</feature>
<gene>
    <name evidence="2" type="ORF">IM660_02390</name>
</gene>
<name>A0A7M1SUB7_9MICO</name>
<dbReference type="AlphaFoldDB" id="A0A7M1SUB7"/>
<dbReference type="InterPro" id="IPR026881">
    <property type="entry name" value="WYL_dom"/>
</dbReference>
<reference evidence="2 3" key="1">
    <citation type="submission" date="2020-10" db="EMBL/GenBank/DDBJ databases">
        <title>Haloactinobacterium sp. RN3S43, a bacterium isolated from saline soil.</title>
        <authorList>
            <person name="Sun J.-Q."/>
        </authorList>
    </citation>
    <scope>NUCLEOTIDE SEQUENCE [LARGE SCALE GENOMIC DNA]</scope>
    <source>
        <strain evidence="2 3">RN3S43</strain>
    </source>
</reference>
<protein>
    <submittedName>
        <fullName evidence="2">WYL domain-containing protein</fullName>
    </submittedName>
</protein>
<dbReference type="KEGG" id="halt:IM660_02390"/>
<proteinExistence type="predicted"/>
<organism evidence="2 3">
    <name type="scientific">Ruania alkalisoli</name>
    <dbReference type="NCBI Taxonomy" id="2779775"/>
    <lineage>
        <taxon>Bacteria</taxon>
        <taxon>Bacillati</taxon>
        <taxon>Actinomycetota</taxon>
        <taxon>Actinomycetes</taxon>
        <taxon>Micrococcales</taxon>
        <taxon>Ruaniaceae</taxon>
        <taxon>Ruania</taxon>
    </lineage>
</organism>
<accession>A0A7M1SUB7</accession>
<evidence type="ECO:0000313" key="2">
    <source>
        <dbReference type="EMBL" id="QOR71180.1"/>
    </source>
</evidence>
<evidence type="ECO:0000259" key="1">
    <source>
        <dbReference type="Pfam" id="PF13280"/>
    </source>
</evidence>
<keyword evidence="3" id="KW-1185">Reference proteome</keyword>
<evidence type="ECO:0000313" key="3">
    <source>
        <dbReference type="Proteomes" id="UP000593758"/>
    </source>
</evidence>
<dbReference type="RefSeq" id="WP_193497845.1">
    <property type="nucleotide sequence ID" value="NZ_CP063169.1"/>
</dbReference>
<dbReference type="Proteomes" id="UP000593758">
    <property type="component" value="Chromosome"/>
</dbReference>